<comment type="caution">
    <text evidence="1">The sequence shown here is derived from an EMBL/GenBank/DDBJ whole genome shotgun (WGS) entry which is preliminary data.</text>
</comment>
<evidence type="ECO:0000313" key="1">
    <source>
        <dbReference type="EMBL" id="CAG8445879.1"/>
    </source>
</evidence>
<accession>A0ACA9K0Q9</accession>
<name>A0ACA9K0Q9_9GLOM</name>
<evidence type="ECO:0000313" key="2">
    <source>
        <dbReference type="Proteomes" id="UP000789860"/>
    </source>
</evidence>
<organism evidence="1 2">
    <name type="scientific">Scutellospora calospora</name>
    <dbReference type="NCBI Taxonomy" id="85575"/>
    <lineage>
        <taxon>Eukaryota</taxon>
        <taxon>Fungi</taxon>
        <taxon>Fungi incertae sedis</taxon>
        <taxon>Mucoromycota</taxon>
        <taxon>Glomeromycotina</taxon>
        <taxon>Glomeromycetes</taxon>
        <taxon>Diversisporales</taxon>
        <taxon>Gigasporaceae</taxon>
        <taxon>Scutellospora</taxon>
    </lineage>
</organism>
<reference evidence="1" key="1">
    <citation type="submission" date="2021-06" db="EMBL/GenBank/DDBJ databases">
        <authorList>
            <person name="Kallberg Y."/>
            <person name="Tangrot J."/>
            <person name="Rosling A."/>
        </authorList>
    </citation>
    <scope>NUCLEOTIDE SEQUENCE</scope>
    <source>
        <strain evidence="1">AU212A</strain>
    </source>
</reference>
<dbReference type="EMBL" id="CAJVPM010000500">
    <property type="protein sequence ID" value="CAG8445879.1"/>
    <property type="molecule type" value="Genomic_DNA"/>
</dbReference>
<proteinExistence type="predicted"/>
<keyword evidence="2" id="KW-1185">Reference proteome</keyword>
<sequence length="195" mass="22811">MEQRLETIRSHVQKLVAVLNSDELVILNRNHVTLQTSDQEVSEYLQIPEKKTAAEKIQESMPIYLHDLNRRNPTSLILPFETPGENWDEKLAYSCQAILALDARKKSNAQTLEAYYRIGKKGKTVWKISKRVYQLFTIRGEGYLYLVEHINITILEKMYDEDFSDQLLEEAQALRREEVNLVLTDSRELILSREE</sequence>
<gene>
    <name evidence="1" type="ORF">SCALOS_LOCUS922</name>
</gene>
<protein>
    <submittedName>
        <fullName evidence="1">7863_t:CDS:1</fullName>
    </submittedName>
</protein>
<dbReference type="Proteomes" id="UP000789860">
    <property type="component" value="Unassembled WGS sequence"/>
</dbReference>